<keyword evidence="2" id="KW-1185">Reference proteome</keyword>
<dbReference type="Proteomes" id="UP000799750">
    <property type="component" value="Unassembled WGS sequence"/>
</dbReference>
<proteinExistence type="predicted"/>
<dbReference type="EMBL" id="MU004197">
    <property type="protein sequence ID" value="KAF2490224.1"/>
    <property type="molecule type" value="Genomic_DNA"/>
</dbReference>
<dbReference type="AlphaFoldDB" id="A0A6A6QDW8"/>
<organism evidence="1 2">
    <name type="scientific">Lophium mytilinum</name>
    <dbReference type="NCBI Taxonomy" id="390894"/>
    <lineage>
        <taxon>Eukaryota</taxon>
        <taxon>Fungi</taxon>
        <taxon>Dikarya</taxon>
        <taxon>Ascomycota</taxon>
        <taxon>Pezizomycotina</taxon>
        <taxon>Dothideomycetes</taxon>
        <taxon>Pleosporomycetidae</taxon>
        <taxon>Mytilinidiales</taxon>
        <taxon>Mytilinidiaceae</taxon>
        <taxon>Lophium</taxon>
    </lineage>
</organism>
<sequence>MNQLASLLRALVLSPTPRATNSLVDFPDEVVVQILSEEVLFKDIDLYGDGDSTQGRIIKLCNTLEHTPGLARKVQTLHLSTFNEVHNKPACKFVHTTLPSIIWALDIPLKAKIDWVGAARHNSSSWRDVHDNWNDALIAALLWTIPNLQKLRLYAEDSLSTLLGSLAQLPSRPILGTVKVLEIEARTGKACGKYVPALDSATSIMYLPSIHTLRINLQGDRDFWGDWIDDGANPHSARWRPSTVFQNGRGISAVTNLSIKNSVEVSQLASFLHSLKALKFFECSFKDPLVDQNLARLASGLYAHRKTLENVRIVHYTYPWWRSKSVHLIDCFPEFDKLHSLCVPSRALMPCDRRSTKPEIAAREIVCRLPPSLKSLTLAEWVYDEPTDPSDLCPDDDCDLEPLVHLISFIKQGELPCLRRINVTEAKYGDDHDCTPTEETILKSVDQLDLIMGFARVGVELTSERLANVHREAGCASTEPLTLGCRGNCTFGKFRHDLSG</sequence>
<accession>A0A6A6QDW8</accession>
<name>A0A6A6QDW8_9PEZI</name>
<protein>
    <recommendedName>
        <fullName evidence="3">F-box domain-containing protein</fullName>
    </recommendedName>
</protein>
<gene>
    <name evidence="1" type="ORF">BU16DRAFT_566255</name>
</gene>
<reference evidence="1" key="1">
    <citation type="journal article" date="2020" name="Stud. Mycol.">
        <title>101 Dothideomycetes genomes: a test case for predicting lifestyles and emergence of pathogens.</title>
        <authorList>
            <person name="Haridas S."/>
            <person name="Albert R."/>
            <person name="Binder M."/>
            <person name="Bloem J."/>
            <person name="Labutti K."/>
            <person name="Salamov A."/>
            <person name="Andreopoulos B."/>
            <person name="Baker S."/>
            <person name="Barry K."/>
            <person name="Bills G."/>
            <person name="Bluhm B."/>
            <person name="Cannon C."/>
            <person name="Castanera R."/>
            <person name="Culley D."/>
            <person name="Daum C."/>
            <person name="Ezra D."/>
            <person name="Gonzalez J."/>
            <person name="Henrissat B."/>
            <person name="Kuo A."/>
            <person name="Liang C."/>
            <person name="Lipzen A."/>
            <person name="Lutzoni F."/>
            <person name="Magnuson J."/>
            <person name="Mondo S."/>
            <person name="Nolan M."/>
            <person name="Ohm R."/>
            <person name="Pangilinan J."/>
            <person name="Park H.-J."/>
            <person name="Ramirez L."/>
            <person name="Alfaro M."/>
            <person name="Sun H."/>
            <person name="Tritt A."/>
            <person name="Yoshinaga Y."/>
            <person name="Zwiers L.-H."/>
            <person name="Turgeon B."/>
            <person name="Goodwin S."/>
            <person name="Spatafora J."/>
            <person name="Crous P."/>
            <person name="Grigoriev I."/>
        </authorList>
    </citation>
    <scope>NUCLEOTIDE SEQUENCE</scope>
    <source>
        <strain evidence="1">CBS 269.34</strain>
    </source>
</reference>
<evidence type="ECO:0000313" key="2">
    <source>
        <dbReference type="Proteomes" id="UP000799750"/>
    </source>
</evidence>
<evidence type="ECO:0000313" key="1">
    <source>
        <dbReference type="EMBL" id="KAF2490224.1"/>
    </source>
</evidence>
<evidence type="ECO:0008006" key="3">
    <source>
        <dbReference type="Google" id="ProtNLM"/>
    </source>
</evidence>